<dbReference type="Gene3D" id="3.40.50.1820">
    <property type="entry name" value="alpha/beta hydrolase"/>
    <property type="match status" value="1"/>
</dbReference>
<comment type="similarity">
    <text evidence="1">Belongs to the peptidase S28 family.</text>
</comment>
<reference evidence="7" key="1">
    <citation type="submission" date="2023-06" db="EMBL/GenBank/DDBJ databases">
        <title>Genomic analysis of the entomopathogenic nematode Steinernema hermaphroditum.</title>
        <authorList>
            <person name="Schwarz E.M."/>
            <person name="Heppert J.K."/>
            <person name="Baniya A."/>
            <person name="Schwartz H.T."/>
            <person name="Tan C.-H."/>
            <person name="Antoshechkin I."/>
            <person name="Sternberg P.W."/>
            <person name="Goodrich-Blair H."/>
            <person name="Dillman A.R."/>
        </authorList>
    </citation>
    <scope>NUCLEOTIDE SEQUENCE</scope>
    <source>
        <strain evidence="7">PS9179</strain>
        <tissue evidence="7">Whole animal</tissue>
    </source>
</reference>
<keyword evidence="5" id="KW-0325">Glycoprotein</keyword>
<name>A0AA39HG93_9BILA</name>
<proteinExistence type="inferred from homology"/>
<keyword evidence="3 6" id="KW-0732">Signal</keyword>
<accession>A0AA39HG93</accession>
<evidence type="ECO:0000313" key="8">
    <source>
        <dbReference type="Proteomes" id="UP001175271"/>
    </source>
</evidence>
<keyword evidence="4" id="KW-0378">Hydrolase</keyword>
<dbReference type="Pfam" id="PF05577">
    <property type="entry name" value="Peptidase_S28"/>
    <property type="match status" value="1"/>
</dbReference>
<sequence length="511" mass="57962">MGLQKVSIALLLFLVASVSAFIRHPSKGGWAELNERFHREAQKDTDPGNWLPYSERYWSQPLDNFDPSNGVTWAQRYQYMEAYWNGTTDSPVVFLFIGGEGPIYSSWVNYAPVQYLKWAKHFGALVYQVEHRFFGYSRPLADMAMGNLKYLTPKQALADLANFIRSENMKRGLKNPRWVTFGGSYPGSLAAWFRSKYPDLTVGSVASSAPLVQKLNFNEYAEVVENTIRNVSDECADVVSKSFEVLGKMALTSNGRSQLNTIYRLNPPFDDKDVNPTQIQNFMAGVYTVFQSIIQYTYDGLNTNTQSVWTAKNLCDIMTSTATPLSTDLDYAQRPMKVVELYDGPNVTMNNDYTSSWAEAKDIYFSFEGTGRGWMWLCCNGLGWLQSTDWGHGIFHDSVPFNYYTKVCSDIFSPEIGPAYIRDQNHASQEYYGGLDHFNATNLFLPNGSLDPWHALGYYKTDEKNHVISYLIPGTAHCGDMYAHWDGPTAPALKKVHDKILSELEYYVQAK</sequence>
<dbReference type="Gene3D" id="1.20.120.980">
    <property type="entry name" value="Serine carboxypeptidase S28, SKS domain"/>
    <property type="match status" value="1"/>
</dbReference>
<dbReference type="PANTHER" id="PTHR11010:SF101">
    <property type="entry name" value="SERINE PROTEASE F56F10.1-RELATED"/>
    <property type="match status" value="1"/>
</dbReference>
<organism evidence="7 8">
    <name type="scientific">Steinernema hermaphroditum</name>
    <dbReference type="NCBI Taxonomy" id="289476"/>
    <lineage>
        <taxon>Eukaryota</taxon>
        <taxon>Metazoa</taxon>
        <taxon>Ecdysozoa</taxon>
        <taxon>Nematoda</taxon>
        <taxon>Chromadorea</taxon>
        <taxon>Rhabditida</taxon>
        <taxon>Tylenchina</taxon>
        <taxon>Panagrolaimomorpha</taxon>
        <taxon>Strongyloidoidea</taxon>
        <taxon>Steinernematidae</taxon>
        <taxon>Steinernema</taxon>
    </lineage>
</organism>
<dbReference type="GO" id="GO:0008239">
    <property type="term" value="F:dipeptidyl-peptidase activity"/>
    <property type="evidence" value="ECO:0007669"/>
    <property type="project" value="TreeGrafter"/>
</dbReference>
<dbReference type="AlphaFoldDB" id="A0AA39HG93"/>
<feature type="chain" id="PRO_5041376134" description="Serine protease K12H4.7" evidence="6">
    <location>
        <begin position="21"/>
        <end position="511"/>
    </location>
</feature>
<feature type="signal peptide" evidence="6">
    <location>
        <begin position="1"/>
        <end position="20"/>
    </location>
</feature>
<evidence type="ECO:0008006" key="9">
    <source>
        <dbReference type="Google" id="ProtNLM"/>
    </source>
</evidence>
<protein>
    <recommendedName>
        <fullName evidence="9">Serine protease K12H4.7</fullName>
    </recommendedName>
</protein>
<dbReference type="EMBL" id="JAUCMV010000004">
    <property type="protein sequence ID" value="KAK0405295.1"/>
    <property type="molecule type" value="Genomic_DNA"/>
</dbReference>
<dbReference type="InterPro" id="IPR029058">
    <property type="entry name" value="AB_hydrolase_fold"/>
</dbReference>
<dbReference type="PANTHER" id="PTHR11010">
    <property type="entry name" value="PROTEASE S28 PRO-X CARBOXYPEPTIDASE-RELATED"/>
    <property type="match status" value="1"/>
</dbReference>
<evidence type="ECO:0000256" key="4">
    <source>
        <dbReference type="ARBA" id="ARBA00022801"/>
    </source>
</evidence>
<dbReference type="SUPFAM" id="SSF53474">
    <property type="entry name" value="alpha/beta-Hydrolases"/>
    <property type="match status" value="1"/>
</dbReference>
<dbReference type="GO" id="GO:0006508">
    <property type="term" value="P:proteolysis"/>
    <property type="evidence" value="ECO:0007669"/>
    <property type="project" value="UniProtKB-KW"/>
</dbReference>
<dbReference type="InterPro" id="IPR008758">
    <property type="entry name" value="Peptidase_S28"/>
</dbReference>
<evidence type="ECO:0000256" key="1">
    <source>
        <dbReference type="ARBA" id="ARBA00011079"/>
    </source>
</evidence>
<comment type="caution">
    <text evidence="7">The sequence shown here is derived from an EMBL/GenBank/DDBJ whole genome shotgun (WGS) entry which is preliminary data.</text>
</comment>
<evidence type="ECO:0000256" key="6">
    <source>
        <dbReference type="SAM" id="SignalP"/>
    </source>
</evidence>
<gene>
    <name evidence="7" type="ORF">QR680_017910</name>
</gene>
<dbReference type="InterPro" id="IPR042269">
    <property type="entry name" value="Ser_carbopepase_S28_SKS"/>
</dbReference>
<dbReference type="Proteomes" id="UP001175271">
    <property type="component" value="Unassembled WGS sequence"/>
</dbReference>
<dbReference type="GO" id="GO:0070008">
    <property type="term" value="F:serine-type exopeptidase activity"/>
    <property type="evidence" value="ECO:0007669"/>
    <property type="project" value="InterPro"/>
</dbReference>
<evidence type="ECO:0000256" key="3">
    <source>
        <dbReference type="ARBA" id="ARBA00022729"/>
    </source>
</evidence>
<evidence type="ECO:0000256" key="2">
    <source>
        <dbReference type="ARBA" id="ARBA00022670"/>
    </source>
</evidence>
<keyword evidence="2" id="KW-0645">Protease</keyword>
<evidence type="ECO:0000313" key="7">
    <source>
        <dbReference type="EMBL" id="KAK0405295.1"/>
    </source>
</evidence>
<keyword evidence="8" id="KW-1185">Reference proteome</keyword>
<evidence type="ECO:0000256" key="5">
    <source>
        <dbReference type="ARBA" id="ARBA00023180"/>
    </source>
</evidence>